<dbReference type="AlphaFoldDB" id="A0A6F8XS68"/>
<keyword evidence="3" id="KW-1185">Reference proteome</keyword>
<protein>
    <submittedName>
        <fullName evidence="2">Metal-dependent phosphohydrolase</fullName>
    </submittedName>
</protein>
<feature type="domain" description="HD" evidence="1">
    <location>
        <begin position="60"/>
        <end position="124"/>
    </location>
</feature>
<sequence>MDIVPRPVTFTRMQDGSPEEFATVKLAERAQKAELPHRIIVALTAIEEEGVGGYQVNRTQHSLQSATRAFRAGEETDYVVAALIHDIGDILAPYSHGELAAAVIKPFVSPRITWILRNHPIFSMYYYAHFVGGDRNVRERFRGHEWFDDAVYFCENYDENCFDPDYDNLPMEHFEPMVHEVFGREPTFG</sequence>
<dbReference type="RefSeq" id="WP_173036600.1">
    <property type="nucleotide sequence ID" value="NZ_AP022870.1"/>
</dbReference>
<dbReference type="SUPFAM" id="SSF109604">
    <property type="entry name" value="HD-domain/PDEase-like"/>
    <property type="match status" value="1"/>
</dbReference>
<reference evidence="2 3" key="2">
    <citation type="submission" date="2020-03" db="EMBL/GenBank/DDBJ databases">
        <authorList>
            <person name="Ichikawa N."/>
            <person name="Kimura A."/>
            <person name="Kitahashi Y."/>
            <person name="Uohara A."/>
        </authorList>
    </citation>
    <scope>NUCLEOTIDE SEQUENCE [LARGE SCALE GENOMIC DNA]</scope>
    <source>
        <strain evidence="2 3">NBRC 107702</strain>
    </source>
</reference>
<accession>A0A6F8XS68</accession>
<proteinExistence type="predicted"/>
<name>A0A6F8XS68_9ACTN</name>
<dbReference type="KEGG" id="pfla:Pflav_030010"/>
<dbReference type="PANTHER" id="PTHR40202:SF1">
    <property type="entry name" value="HD DOMAIN-CONTAINING PROTEIN"/>
    <property type="match status" value="1"/>
</dbReference>
<dbReference type="Proteomes" id="UP000502508">
    <property type="component" value="Chromosome"/>
</dbReference>
<evidence type="ECO:0000313" key="2">
    <source>
        <dbReference type="EMBL" id="BCB76591.1"/>
    </source>
</evidence>
<dbReference type="EMBL" id="AP022870">
    <property type="protein sequence ID" value="BCB76591.1"/>
    <property type="molecule type" value="Genomic_DNA"/>
</dbReference>
<dbReference type="Gene3D" id="1.10.3210.10">
    <property type="entry name" value="Hypothetical protein af1432"/>
    <property type="match status" value="1"/>
</dbReference>
<keyword evidence="2" id="KW-0378">Hydrolase</keyword>
<dbReference type="GO" id="GO:0016787">
    <property type="term" value="F:hydrolase activity"/>
    <property type="evidence" value="ECO:0007669"/>
    <property type="project" value="UniProtKB-KW"/>
</dbReference>
<dbReference type="InterPro" id="IPR006674">
    <property type="entry name" value="HD_domain"/>
</dbReference>
<reference evidence="2 3" key="1">
    <citation type="submission" date="2020-03" db="EMBL/GenBank/DDBJ databases">
        <title>Whole genome shotgun sequence of Phytohabitans flavus NBRC 107702.</title>
        <authorList>
            <person name="Komaki H."/>
            <person name="Tamura T."/>
        </authorList>
    </citation>
    <scope>NUCLEOTIDE SEQUENCE [LARGE SCALE GENOMIC DNA]</scope>
    <source>
        <strain evidence="2 3">NBRC 107702</strain>
    </source>
</reference>
<evidence type="ECO:0000259" key="1">
    <source>
        <dbReference type="Pfam" id="PF01966"/>
    </source>
</evidence>
<dbReference type="Pfam" id="PF01966">
    <property type="entry name" value="HD"/>
    <property type="match status" value="1"/>
</dbReference>
<gene>
    <name evidence="2" type="ORF">Pflav_030010</name>
</gene>
<dbReference type="PANTHER" id="PTHR40202">
    <property type="match status" value="1"/>
</dbReference>
<organism evidence="2 3">
    <name type="scientific">Phytohabitans flavus</name>
    <dbReference type="NCBI Taxonomy" id="1076124"/>
    <lineage>
        <taxon>Bacteria</taxon>
        <taxon>Bacillati</taxon>
        <taxon>Actinomycetota</taxon>
        <taxon>Actinomycetes</taxon>
        <taxon>Micromonosporales</taxon>
        <taxon>Micromonosporaceae</taxon>
    </lineage>
</organism>
<dbReference type="InterPro" id="IPR052567">
    <property type="entry name" value="OP_Dioxygenase"/>
</dbReference>
<evidence type="ECO:0000313" key="3">
    <source>
        <dbReference type="Proteomes" id="UP000502508"/>
    </source>
</evidence>